<evidence type="ECO:0000256" key="1">
    <source>
        <dbReference type="ARBA" id="ARBA00004651"/>
    </source>
</evidence>
<dbReference type="GO" id="GO:0055085">
    <property type="term" value="P:transmembrane transport"/>
    <property type="evidence" value="ECO:0007669"/>
    <property type="project" value="InterPro"/>
</dbReference>
<evidence type="ECO:0000256" key="5">
    <source>
        <dbReference type="ARBA" id="ARBA00022989"/>
    </source>
</evidence>
<dbReference type="InterPro" id="IPR035906">
    <property type="entry name" value="MetI-like_sf"/>
</dbReference>
<dbReference type="InterPro" id="IPR000515">
    <property type="entry name" value="MetI-like"/>
</dbReference>
<dbReference type="OrthoDB" id="145927at2"/>
<dbReference type="SUPFAM" id="SSF161098">
    <property type="entry name" value="MetI-like"/>
    <property type="match status" value="1"/>
</dbReference>
<dbReference type="PANTHER" id="PTHR30193:SF37">
    <property type="entry name" value="INNER MEMBRANE ABC TRANSPORTER PERMEASE PROTEIN YCJO"/>
    <property type="match status" value="1"/>
</dbReference>
<feature type="transmembrane region" description="Helical" evidence="7">
    <location>
        <begin position="224"/>
        <end position="244"/>
    </location>
</feature>
<accession>A0A2Z3RYQ3</accession>
<keyword evidence="4 7" id="KW-0812">Transmembrane</keyword>
<dbReference type="InterPro" id="IPR051393">
    <property type="entry name" value="ABC_transporter_permease"/>
</dbReference>
<keyword evidence="6 7" id="KW-0472">Membrane</keyword>
<feature type="transmembrane region" description="Helical" evidence="7">
    <location>
        <begin position="16"/>
        <end position="35"/>
    </location>
</feature>
<dbReference type="Proteomes" id="UP000246894">
    <property type="component" value="Chromosome"/>
</dbReference>
<comment type="subcellular location">
    <subcellularLocation>
        <location evidence="1 7">Cell membrane</location>
        <topology evidence="1 7">Multi-pass membrane protein</topology>
    </subcellularLocation>
</comment>
<evidence type="ECO:0000313" key="9">
    <source>
        <dbReference type="EMBL" id="AWR21650.1"/>
    </source>
</evidence>
<comment type="similarity">
    <text evidence="7">Belongs to the binding-protein-dependent transport system permease family.</text>
</comment>
<evidence type="ECO:0000313" key="10">
    <source>
        <dbReference type="Proteomes" id="UP000246894"/>
    </source>
</evidence>
<dbReference type="PROSITE" id="PS50928">
    <property type="entry name" value="ABC_TM1"/>
    <property type="match status" value="1"/>
</dbReference>
<feature type="transmembrane region" description="Helical" evidence="7">
    <location>
        <begin position="165"/>
        <end position="189"/>
    </location>
</feature>
<dbReference type="CDD" id="cd06261">
    <property type="entry name" value="TM_PBP2"/>
    <property type="match status" value="1"/>
</dbReference>
<protein>
    <submittedName>
        <fullName evidence="9">Inner membrane ABC transporter permease protein YcjO</fullName>
    </submittedName>
</protein>
<organism evidence="9 10">
    <name type="scientific">Aurantimicrobium photophilum</name>
    <dbReference type="NCBI Taxonomy" id="1987356"/>
    <lineage>
        <taxon>Bacteria</taxon>
        <taxon>Bacillati</taxon>
        <taxon>Actinomycetota</taxon>
        <taxon>Actinomycetes</taxon>
        <taxon>Micrococcales</taxon>
        <taxon>Microbacteriaceae</taxon>
        <taxon>Aurantimicrobium</taxon>
    </lineage>
</organism>
<reference evidence="9 10" key="1">
    <citation type="submission" date="2017-10" db="EMBL/GenBank/DDBJ databases">
        <title>Genome of an Actinobacterium that displays light-enhanced growth.</title>
        <authorList>
            <person name="Maresca J.A."/>
            <person name="Hempel P."/>
            <person name="Shevchenko O."/>
            <person name="Miller K.J."/>
            <person name="Hahn M.W."/>
        </authorList>
    </citation>
    <scope>NUCLEOTIDE SEQUENCE [LARGE SCALE GENOMIC DNA]</scope>
    <source>
        <strain evidence="9 10">MWH-Mo1</strain>
    </source>
</reference>
<dbReference type="GO" id="GO:0005886">
    <property type="term" value="C:plasma membrane"/>
    <property type="evidence" value="ECO:0007669"/>
    <property type="project" value="UniProtKB-SubCell"/>
</dbReference>
<dbReference type="EMBL" id="CP023994">
    <property type="protein sequence ID" value="AWR21650.1"/>
    <property type="molecule type" value="Genomic_DNA"/>
</dbReference>
<dbReference type="RefSeq" id="WP_110233700.1">
    <property type="nucleotide sequence ID" value="NZ_CP023994.1"/>
</dbReference>
<dbReference type="Gene3D" id="1.10.3720.10">
    <property type="entry name" value="MetI-like"/>
    <property type="match status" value="1"/>
</dbReference>
<keyword evidence="10" id="KW-1185">Reference proteome</keyword>
<proteinExistence type="inferred from homology"/>
<feature type="transmembrane region" description="Helical" evidence="7">
    <location>
        <begin position="74"/>
        <end position="95"/>
    </location>
</feature>
<evidence type="ECO:0000256" key="2">
    <source>
        <dbReference type="ARBA" id="ARBA00022448"/>
    </source>
</evidence>
<evidence type="ECO:0000256" key="3">
    <source>
        <dbReference type="ARBA" id="ARBA00022475"/>
    </source>
</evidence>
<keyword evidence="2 7" id="KW-0813">Transport</keyword>
<feature type="transmembrane region" description="Helical" evidence="7">
    <location>
        <begin position="264"/>
        <end position="295"/>
    </location>
</feature>
<dbReference type="AlphaFoldDB" id="A0A2Z3RYQ3"/>
<dbReference type="PANTHER" id="PTHR30193">
    <property type="entry name" value="ABC TRANSPORTER PERMEASE PROTEIN"/>
    <property type="match status" value="1"/>
</dbReference>
<dbReference type="KEGG" id="aum:AURMO_01054"/>
<feature type="domain" description="ABC transmembrane type-1" evidence="8">
    <location>
        <begin position="71"/>
        <end position="289"/>
    </location>
</feature>
<feature type="transmembrane region" description="Helical" evidence="7">
    <location>
        <begin position="116"/>
        <end position="134"/>
    </location>
</feature>
<dbReference type="Pfam" id="PF00528">
    <property type="entry name" value="BPD_transp_1"/>
    <property type="match status" value="1"/>
</dbReference>
<keyword evidence="3" id="KW-1003">Cell membrane</keyword>
<gene>
    <name evidence="9" type="ORF">AURMO_01054</name>
</gene>
<name>A0A2Z3RYQ3_9MICO</name>
<evidence type="ECO:0000259" key="8">
    <source>
        <dbReference type="PROSITE" id="PS50928"/>
    </source>
</evidence>
<evidence type="ECO:0000256" key="6">
    <source>
        <dbReference type="ARBA" id="ARBA00023136"/>
    </source>
</evidence>
<evidence type="ECO:0000256" key="4">
    <source>
        <dbReference type="ARBA" id="ARBA00022692"/>
    </source>
</evidence>
<evidence type="ECO:0000256" key="7">
    <source>
        <dbReference type="RuleBase" id="RU363032"/>
    </source>
</evidence>
<sequence>MAARTSVARRQKGYGWFLYPGLGVLVVFFFGMFFWNVGISFLKWPGYGPAKWVGLENFRNILDNQDFWESWIHGAFYVIPYALIPTLLGLVLAVATYDAFVGKFGSRLVPVARTGFFLPQIVPIAVSGMIWMWMLDGSGGALNTFLEQLGMGEVTTEWLREPDTALLAVAFFMLWLQTGFAYVVFLAGLSRLDPSVLEASQLDGANWWQRLRWVTGPSLRPESFVVLLFLIVGALKVFAPVFYLTGGGPNGATMSPSTFAIDSFFGGASVGIGSALVTTLALIIGGLLGITFVIVRLRARVVNRDA</sequence>
<keyword evidence="5 7" id="KW-1133">Transmembrane helix</keyword>